<feature type="domain" description="NAD(P)-binding" evidence="2">
    <location>
        <begin position="4"/>
        <end position="306"/>
    </location>
</feature>
<gene>
    <name evidence="3" type="ORF">MPEBLZ_02417</name>
</gene>
<evidence type="ECO:0000313" key="4">
    <source>
        <dbReference type="Proteomes" id="UP000050360"/>
    </source>
</evidence>
<organism evidence="3 4">
    <name type="scientific">Candidatus Methanoperedens nitratireducens</name>
    <dbReference type="NCBI Taxonomy" id="1392998"/>
    <lineage>
        <taxon>Archaea</taxon>
        <taxon>Methanobacteriati</taxon>
        <taxon>Methanobacteriota</taxon>
        <taxon>Stenosarchaea group</taxon>
        <taxon>Methanomicrobia</taxon>
        <taxon>Methanosarcinales</taxon>
        <taxon>ANME-2 cluster</taxon>
        <taxon>Candidatus Methanoperedentaceae</taxon>
        <taxon>Candidatus Methanoperedens</taxon>
    </lineage>
</organism>
<dbReference type="EMBL" id="LKCM01000186">
    <property type="protein sequence ID" value="KPQ43033.1"/>
    <property type="molecule type" value="Genomic_DNA"/>
</dbReference>
<reference evidence="3 4" key="1">
    <citation type="submission" date="2015-09" db="EMBL/GenBank/DDBJ databases">
        <title>A metagenomics-based metabolic model of nitrate-dependent anaerobic oxidation of methane by Methanoperedens-like archaea.</title>
        <authorList>
            <person name="Arshad A."/>
            <person name="Speth D.R."/>
            <person name="De Graaf R.M."/>
            <person name="Op Den Camp H.J."/>
            <person name="Jetten M.S."/>
            <person name="Welte C.U."/>
        </authorList>
    </citation>
    <scope>NUCLEOTIDE SEQUENCE [LARGE SCALE GENOMIC DNA]</scope>
</reference>
<keyword evidence="1" id="KW-0520">NAD</keyword>
<dbReference type="AlphaFoldDB" id="A0A0P8AFF9"/>
<dbReference type="Pfam" id="PF16363">
    <property type="entry name" value="GDP_Man_Dehyd"/>
    <property type="match status" value="1"/>
</dbReference>
<evidence type="ECO:0000313" key="3">
    <source>
        <dbReference type="EMBL" id="KPQ43033.1"/>
    </source>
</evidence>
<dbReference type="Proteomes" id="UP000050360">
    <property type="component" value="Unassembled WGS sequence"/>
</dbReference>
<dbReference type="PRINTS" id="PR01713">
    <property type="entry name" value="NUCEPIMERASE"/>
</dbReference>
<dbReference type="SUPFAM" id="SSF51735">
    <property type="entry name" value="NAD(P)-binding Rossmann-fold domains"/>
    <property type="match status" value="1"/>
</dbReference>
<protein>
    <submittedName>
        <fullName evidence="3">UDP-glucose 4-epimerase</fullName>
    </submittedName>
</protein>
<evidence type="ECO:0000259" key="2">
    <source>
        <dbReference type="Pfam" id="PF16363"/>
    </source>
</evidence>
<comment type="caution">
    <text evidence="3">The sequence shown here is derived from an EMBL/GenBank/DDBJ whole genome shotgun (WGS) entry which is preliminary data.</text>
</comment>
<accession>A0A0P8AFF9</accession>
<dbReference type="InterPro" id="IPR016040">
    <property type="entry name" value="NAD(P)-bd_dom"/>
</dbReference>
<proteinExistence type="predicted"/>
<evidence type="ECO:0000256" key="1">
    <source>
        <dbReference type="ARBA" id="ARBA00023027"/>
    </source>
</evidence>
<dbReference type="InterPro" id="IPR036291">
    <property type="entry name" value="NAD(P)-bd_dom_sf"/>
</dbReference>
<dbReference type="Gene3D" id="3.40.50.720">
    <property type="entry name" value="NAD(P)-binding Rossmann-like Domain"/>
    <property type="match status" value="1"/>
</dbReference>
<dbReference type="Gene3D" id="3.90.25.10">
    <property type="entry name" value="UDP-galactose 4-epimerase, domain 1"/>
    <property type="match status" value="1"/>
</dbReference>
<dbReference type="PANTHER" id="PTHR43574">
    <property type="entry name" value="EPIMERASE-RELATED"/>
    <property type="match status" value="1"/>
</dbReference>
<sequence length="316" mass="36106">MTIIITGCAGFIGSHVVDKLLDMEKNVVGIDNFDPFYDQPIKMKNIHHNLDNENFTFYRADIREKARMEKIFNNDEIDTMIHLAARAGVRPSIQDPLLYQDVNIRGTMNLLEISREHGIKNFIFGSSSSVYGINEKIPFGEDDPVDKAISPYAATKKACETFCYTYHHLYGIPITSLRFFTVYGPRQRPEMAIHKFTRSIDEGKIIEMYGDGKSRRDYTYISDIVNGIIAAVNKKLGYEIINLGNSNVVELRYLIQLIEENLGKSARIQKMPDQPGDVPVTYADISKAQMLLGYEPEVRIEQGIENFVNWYKDVAR</sequence>
<dbReference type="PATRIC" id="fig|1719120.3.peg.2636"/>
<name>A0A0P8AFF9_9EURY</name>